<comment type="pathway">
    <text evidence="1">Carbohydrate degradation; glycolysis; D-glyceraldehyde 3-phosphate and glycerone phosphate from D-glucose: step 1/4.</text>
</comment>
<dbReference type="InterPro" id="IPR022673">
    <property type="entry name" value="Hexokinase_C"/>
</dbReference>
<reference evidence="8" key="1">
    <citation type="journal article" date="2018" name="Nat. Microbiol.">
        <title>Leveraging single-cell genomics to expand the fungal tree of life.</title>
        <authorList>
            <person name="Ahrendt S.R."/>
            <person name="Quandt C.A."/>
            <person name="Ciobanu D."/>
            <person name="Clum A."/>
            <person name="Salamov A."/>
            <person name="Andreopoulos B."/>
            <person name="Cheng J.F."/>
            <person name="Woyke T."/>
            <person name="Pelin A."/>
            <person name="Henrissat B."/>
            <person name="Reynolds N.K."/>
            <person name="Benny G.L."/>
            <person name="Smith M.E."/>
            <person name="James T.Y."/>
            <person name="Grigoriev I.V."/>
        </authorList>
    </citation>
    <scope>NUCLEOTIDE SEQUENCE [LARGE SCALE GENOMIC DNA]</scope>
    <source>
        <strain evidence="8">RSA 1356</strain>
    </source>
</reference>
<dbReference type="EC" id="2.7.1.-" evidence="5"/>
<name>A0A4P9XH76_9FUNG</name>
<evidence type="ECO:0000256" key="3">
    <source>
        <dbReference type="ARBA" id="ARBA00023152"/>
    </source>
</evidence>
<dbReference type="PROSITE" id="PS51748">
    <property type="entry name" value="HEXOKINASE_2"/>
    <property type="match status" value="1"/>
</dbReference>
<gene>
    <name evidence="7" type="ORF">THASP1DRAFT_33166</name>
</gene>
<keyword evidence="5" id="KW-0547">Nucleotide-binding</keyword>
<comment type="similarity">
    <text evidence="5">Belongs to the hexokinase family.</text>
</comment>
<dbReference type="InterPro" id="IPR043129">
    <property type="entry name" value="ATPase_NBD"/>
</dbReference>
<keyword evidence="8" id="KW-1185">Reference proteome</keyword>
<evidence type="ECO:0000313" key="7">
    <source>
        <dbReference type="EMBL" id="RKP05014.1"/>
    </source>
</evidence>
<dbReference type="EMBL" id="KZ993318">
    <property type="protein sequence ID" value="RKP05014.1"/>
    <property type="molecule type" value="Genomic_DNA"/>
</dbReference>
<dbReference type="OrthoDB" id="419537at2759"/>
<dbReference type="GO" id="GO:0008865">
    <property type="term" value="F:fructokinase activity"/>
    <property type="evidence" value="ECO:0007669"/>
    <property type="project" value="TreeGrafter"/>
</dbReference>
<evidence type="ECO:0000259" key="6">
    <source>
        <dbReference type="Pfam" id="PF03727"/>
    </source>
</evidence>
<dbReference type="GO" id="GO:0005829">
    <property type="term" value="C:cytosol"/>
    <property type="evidence" value="ECO:0007669"/>
    <property type="project" value="TreeGrafter"/>
</dbReference>
<keyword evidence="5 7" id="KW-0418">Kinase</keyword>
<feature type="non-terminal residue" evidence="7">
    <location>
        <position position="1"/>
    </location>
</feature>
<evidence type="ECO:0000256" key="1">
    <source>
        <dbReference type="ARBA" id="ARBA00004888"/>
    </source>
</evidence>
<dbReference type="Proteomes" id="UP000271241">
    <property type="component" value="Unassembled WGS sequence"/>
</dbReference>
<evidence type="ECO:0000256" key="5">
    <source>
        <dbReference type="RuleBase" id="RU362007"/>
    </source>
</evidence>
<dbReference type="Gene3D" id="3.40.367.20">
    <property type="match status" value="1"/>
</dbReference>
<comment type="catalytic activity">
    <reaction evidence="4">
        <text>a D-hexose + ATP = a D-hexose 6-phosphate + ADP + H(+)</text>
        <dbReference type="Rhea" id="RHEA:22740"/>
        <dbReference type="ChEBI" id="CHEBI:4194"/>
        <dbReference type="ChEBI" id="CHEBI:15378"/>
        <dbReference type="ChEBI" id="CHEBI:30616"/>
        <dbReference type="ChEBI" id="CHEBI:229467"/>
        <dbReference type="ChEBI" id="CHEBI:456216"/>
        <dbReference type="EC" id="2.7.1.1"/>
    </reaction>
    <physiologicalReaction direction="left-to-right" evidence="4">
        <dbReference type="Rhea" id="RHEA:22741"/>
    </physiologicalReaction>
</comment>
<dbReference type="AlphaFoldDB" id="A0A4P9XH76"/>
<dbReference type="Pfam" id="PF03727">
    <property type="entry name" value="Hexokinase_2"/>
    <property type="match status" value="1"/>
</dbReference>
<proteinExistence type="inferred from homology"/>
<comment type="pathway">
    <text evidence="2">Carbohydrate metabolism; hexose metabolism.</text>
</comment>
<organism evidence="7 8">
    <name type="scientific">Thamnocephalis sphaerospora</name>
    <dbReference type="NCBI Taxonomy" id="78915"/>
    <lineage>
        <taxon>Eukaryota</taxon>
        <taxon>Fungi</taxon>
        <taxon>Fungi incertae sedis</taxon>
        <taxon>Zoopagomycota</taxon>
        <taxon>Zoopagomycotina</taxon>
        <taxon>Zoopagomycetes</taxon>
        <taxon>Zoopagales</taxon>
        <taxon>Sigmoideomycetaceae</taxon>
        <taxon>Thamnocephalis</taxon>
    </lineage>
</organism>
<dbReference type="GO" id="GO:0005536">
    <property type="term" value="F:D-glucose binding"/>
    <property type="evidence" value="ECO:0007669"/>
    <property type="project" value="InterPro"/>
</dbReference>
<dbReference type="GO" id="GO:0005524">
    <property type="term" value="F:ATP binding"/>
    <property type="evidence" value="ECO:0007669"/>
    <property type="project" value="UniProtKB-UniRule"/>
</dbReference>
<dbReference type="STRING" id="78915.A0A4P9XH76"/>
<evidence type="ECO:0000256" key="2">
    <source>
        <dbReference type="ARBA" id="ARBA00005028"/>
    </source>
</evidence>
<dbReference type="GO" id="GO:0006096">
    <property type="term" value="P:glycolytic process"/>
    <property type="evidence" value="ECO:0007669"/>
    <property type="project" value="UniProtKB-KW"/>
</dbReference>
<protein>
    <recommendedName>
        <fullName evidence="5">Phosphotransferase</fullName>
        <ecNumber evidence="5">2.7.1.-</ecNumber>
    </recommendedName>
</protein>
<dbReference type="PANTHER" id="PTHR19443">
    <property type="entry name" value="HEXOKINASE"/>
    <property type="match status" value="1"/>
</dbReference>
<sequence length="92" mass="9522">LVGTRAARLGAASLAATLSRRPDLLGSQLAVGIDGSLFEHYPRFADRLMKGLEEIFGEDVVRGKVSLALAKDGSGVGAALAAMLAAKKRDAN</sequence>
<keyword evidence="5" id="KW-0067">ATP-binding</keyword>
<keyword evidence="5" id="KW-0808">Transferase</keyword>
<feature type="domain" description="Hexokinase C-terminal" evidence="6">
    <location>
        <begin position="1"/>
        <end position="83"/>
    </location>
</feature>
<dbReference type="GO" id="GO:0005739">
    <property type="term" value="C:mitochondrion"/>
    <property type="evidence" value="ECO:0007669"/>
    <property type="project" value="TreeGrafter"/>
</dbReference>
<dbReference type="GO" id="GO:0004340">
    <property type="term" value="F:glucokinase activity"/>
    <property type="evidence" value="ECO:0007669"/>
    <property type="project" value="TreeGrafter"/>
</dbReference>
<keyword evidence="3 5" id="KW-0324">Glycolysis</keyword>
<dbReference type="GO" id="GO:0006006">
    <property type="term" value="P:glucose metabolic process"/>
    <property type="evidence" value="ECO:0007669"/>
    <property type="project" value="TreeGrafter"/>
</dbReference>
<accession>A0A4P9XH76</accession>
<evidence type="ECO:0000256" key="4">
    <source>
        <dbReference type="ARBA" id="ARBA00044613"/>
    </source>
</evidence>
<dbReference type="SUPFAM" id="SSF53067">
    <property type="entry name" value="Actin-like ATPase domain"/>
    <property type="match status" value="1"/>
</dbReference>
<dbReference type="PANTHER" id="PTHR19443:SF16">
    <property type="entry name" value="HEXOKINASE TYPE 1-RELATED"/>
    <property type="match status" value="1"/>
</dbReference>
<dbReference type="GO" id="GO:0001678">
    <property type="term" value="P:intracellular glucose homeostasis"/>
    <property type="evidence" value="ECO:0007669"/>
    <property type="project" value="InterPro"/>
</dbReference>
<dbReference type="InterPro" id="IPR001312">
    <property type="entry name" value="Hexokinase"/>
</dbReference>
<evidence type="ECO:0000313" key="8">
    <source>
        <dbReference type="Proteomes" id="UP000271241"/>
    </source>
</evidence>